<feature type="domain" description="Major facilitator superfamily (MFS) profile" evidence="9">
    <location>
        <begin position="14"/>
        <end position="460"/>
    </location>
</feature>
<keyword evidence="5 8" id="KW-1133">Transmembrane helix</keyword>
<dbReference type="PROSITE" id="PS00217">
    <property type="entry name" value="SUGAR_TRANSPORT_2"/>
    <property type="match status" value="1"/>
</dbReference>
<dbReference type="PANTHER" id="PTHR48022:SF46">
    <property type="entry name" value="SUGAR TRANSPORTER, PUTATIVE (AFU_ORTHOLOGUE AFUA_1G11830)-RELATED"/>
    <property type="match status" value="1"/>
</dbReference>
<dbReference type="InterPro" id="IPR005829">
    <property type="entry name" value="Sugar_transporter_CS"/>
</dbReference>
<feature type="transmembrane region" description="Helical" evidence="8">
    <location>
        <begin position="435"/>
        <end position="456"/>
    </location>
</feature>
<dbReference type="GO" id="GO:0016020">
    <property type="term" value="C:membrane"/>
    <property type="evidence" value="ECO:0007669"/>
    <property type="project" value="UniProtKB-SubCell"/>
</dbReference>
<dbReference type="InterPro" id="IPR036259">
    <property type="entry name" value="MFS_trans_sf"/>
</dbReference>
<feature type="transmembrane region" description="Helical" evidence="8">
    <location>
        <begin position="106"/>
        <end position="131"/>
    </location>
</feature>
<keyword evidence="6 8" id="KW-0472">Membrane</keyword>
<dbReference type="Gene3D" id="1.20.1250.20">
    <property type="entry name" value="MFS general substrate transporter like domains"/>
    <property type="match status" value="1"/>
</dbReference>
<evidence type="ECO:0000256" key="6">
    <source>
        <dbReference type="ARBA" id="ARBA00023136"/>
    </source>
</evidence>
<dbReference type="NCBIfam" id="TIGR00879">
    <property type="entry name" value="SP"/>
    <property type="match status" value="1"/>
</dbReference>
<dbReference type="InterPro" id="IPR050360">
    <property type="entry name" value="MFS_Sugar_Transporters"/>
</dbReference>
<dbReference type="RefSeq" id="XP_064850478.1">
    <property type="nucleotide sequence ID" value="XM_064994406.1"/>
</dbReference>
<name>A0AAV5QH27_9ASCO</name>
<feature type="transmembrane region" description="Helical" evidence="8">
    <location>
        <begin position="12"/>
        <end position="32"/>
    </location>
</feature>
<dbReference type="AlphaFoldDB" id="A0AAV5QH27"/>
<feature type="transmembrane region" description="Helical" evidence="8">
    <location>
        <begin position="364"/>
        <end position="382"/>
    </location>
</feature>
<protein>
    <recommendedName>
        <fullName evidence="9">Major facilitator superfamily (MFS) profile domain-containing protein</fullName>
    </recommendedName>
</protein>
<keyword evidence="3 7" id="KW-0813">Transport</keyword>
<dbReference type="Pfam" id="PF00083">
    <property type="entry name" value="Sugar_tr"/>
    <property type="match status" value="1"/>
</dbReference>
<dbReference type="InterPro" id="IPR003663">
    <property type="entry name" value="Sugar/inositol_transpt"/>
</dbReference>
<evidence type="ECO:0000313" key="10">
    <source>
        <dbReference type="EMBL" id="GMM33478.1"/>
    </source>
</evidence>
<feature type="transmembrane region" description="Helical" evidence="8">
    <location>
        <begin position="306"/>
        <end position="326"/>
    </location>
</feature>
<gene>
    <name evidence="10" type="ORF">DASC09_008030</name>
</gene>
<dbReference type="PRINTS" id="PR00171">
    <property type="entry name" value="SUGRTRNSPORT"/>
</dbReference>
<evidence type="ECO:0000313" key="11">
    <source>
        <dbReference type="Proteomes" id="UP001360560"/>
    </source>
</evidence>
<evidence type="ECO:0000256" key="2">
    <source>
        <dbReference type="ARBA" id="ARBA00010992"/>
    </source>
</evidence>
<feature type="transmembrane region" description="Helical" evidence="8">
    <location>
        <begin position="52"/>
        <end position="71"/>
    </location>
</feature>
<dbReference type="SUPFAM" id="SSF103473">
    <property type="entry name" value="MFS general substrate transporter"/>
    <property type="match status" value="1"/>
</dbReference>
<dbReference type="EMBL" id="BTFZ01000001">
    <property type="protein sequence ID" value="GMM33478.1"/>
    <property type="molecule type" value="Genomic_DNA"/>
</dbReference>
<evidence type="ECO:0000256" key="1">
    <source>
        <dbReference type="ARBA" id="ARBA00004141"/>
    </source>
</evidence>
<dbReference type="PANTHER" id="PTHR48022">
    <property type="entry name" value="PLASTIDIC GLUCOSE TRANSPORTER 4"/>
    <property type="match status" value="1"/>
</dbReference>
<evidence type="ECO:0000256" key="3">
    <source>
        <dbReference type="ARBA" id="ARBA00022448"/>
    </source>
</evidence>
<feature type="transmembrane region" description="Helical" evidence="8">
    <location>
        <begin position="175"/>
        <end position="193"/>
    </location>
</feature>
<accession>A0AAV5QH27</accession>
<comment type="subcellular location">
    <subcellularLocation>
        <location evidence="1">Membrane</location>
        <topology evidence="1">Multi-pass membrane protein</topology>
    </subcellularLocation>
</comment>
<comment type="caution">
    <text evidence="10">The sequence shown here is derived from an EMBL/GenBank/DDBJ whole genome shotgun (WGS) entry which is preliminary data.</text>
</comment>
<dbReference type="GeneID" id="90071457"/>
<dbReference type="FunFam" id="1.20.1250.20:FF:000134">
    <property type="entry name" value="MFS sugar transporter protein"/>
    <property type="match status" value="1"/>
</dbReference>
<feature type="transmembrane region" description="Helical" evidence="8">
    <location>
        <begin position="143"/>
        <end position="163"/>
    </location>
</feature>
<dbReference type="InterPro" id="IPR020846">
    <property type="entry name" value="MFS_dom"/>
</dbReference>
<evidence type="ECO:0000256" key="5">
    <source>
        <dbReference type="ARBA" id="ARBA00022989"/>
    </source>
</evidence>
<dbReference type="GO" id="GO:0005351">
    <property type="term" value="F:carbohydrate:proton symporter activity"/>
    <property type="evidence" value="ECO:0007669"/>
    <property type="project" value="TreeGrafter"/>
</dbReference>
<evidence type="ECO:0000256" key="4">
    <source>
        <dbReference type="ARBA" id="ARBA00022692"/>
    </source>
</evidence>
<feature type="transmembrane region" description="Helical" evidence="8">
    <location>
        <begin position="83"/>
        <end position="100"/>
    </location>
</feature>
<keyword evidence="4 8" id="KW-0812">Transmembrane</keyword>
<keyword evidence="11" id="KW-1185">Reference proteome</keyword>
<organism evidence="10 11">
    <name type="scientific">Saccharomycopsis crataegensis</name>
    <dbReference type="NCBI Taxonomy" id="43959"/>
    <lineage>
        <taxon>Eukaryota</taxon>
        <taxon>Fungi</taxon>
        <taxon>Dikarya</taxon>
        <taxon>Ascomycota</taxon>
        <taxon>Saccharomycotina</taxon>
        <taxon>Saccharomycetes</taxon>
        <taxon>Saccharomycopsidaceae</taxon>
        <taxon>Saccharomycopsis</taxon>
    </lineage>
</organism>
<dbReference type="Proteomes" id="UP001360560">
    <property type="component" value="Unassembled WGS sequence"/>
</dbReference>
<feature type="transmembrane region" description="Helical" evidence="8">
    <location>
        <begin position="332"/>
        <end position="352"/>
    </location>
</feature>
<dbReference type="PROSITE" id="PS50850">
    <property type="entry name" value="MFS"/>
    <property type="match status" value="1"/>
</dbReference>
<dbReference type="PROSITE" id="PS51257">
    <property type="entry name" value="PROKAR_LIPOPROTEIN"/>
    <property type="match status" value="1"/>
</dbReference>
<sequence>MKAPSKQIVTLWYYVVVAACCMIFYGYDASVFSAVETNKNWVDHNENPSDNALGGINTAYTVGAIISGWFFSGLAADRFGRKFPIYIGCFLVIIATIMQVCQPRGIGVFLGGRLIIGVAQGFALPSAAIYISEISVTSMRGQTVSIFQVFYSVGSFICFWINYACTKHSEKLGNWDWKIVVIFQLLAPLYILFNLPFMPETPRWLVSKNKFEEARAALVRIRPPNEDEIDMEFHDIRAAIEFEHATSKPTIWNQYKSFWVDKSLLRRILISFVINGGQQLTGQGSLNSYSSKIYAQVFKSQNTIQLINALNATFGILFTLNALWIVERFGRRPLLLVSAIGMGISMLIVSLVETQVPPGPDGKPTHAIGIVTVFLFFLYELFYKPGWGGTVWIYTSEIFPMEVRGIAVGMSSQFQNVANAIVNQFFPTFLAKKGFYAMFLFFAINTCLAVFTWFFIPETKGKSLEEIDTLFGGVNHIQKGDQLHNGSLQKEMDKASLELIEKVSTRESLKKPVSPEEV</sequence>
<reference evidence="10 11" key="1">
    <citation type="journal article" date="2023" name="Elife">
        <title>Identification of key yeast species and microbe-microbe interactions impacting larval growth of Drosophila in the wild.</title>
        <authorList>
            <person name="Mure A."/>
            <person name="Sugiura Y."/>
            <person name="Maeda R."/>
            <person name="Honda K."/>
            <person name="Sakurai N."/>
            <person name="Takahashi Y."/>
            <person name="Watada M."/>
            <person name="Katoh T."/>
            <person name="Gotoh A."/>
            <person name="Gotoh Y."/>
            <person name="Taniguchi I."/>
            <person name="Nakamura K."/>
            <person name="Hayashi T."/>
            <person name="Katayama T."/>
            <person name="Uemura T."/>
            <person name="Hattori Y."/>
        </authorList>
    </citation>
    <scope>NUCLEOTIDE SEQUENCE [LARGE SCALE GENOMIC DNA]</scope>
    <source>
        <strain evidence="10 11">SC-9</strain>
    </source>
</reference>
<evidence type="ECO:0000256" key="8">
    <source>
        <dbReference type="SAM" id="Phobius"/>
    </source>
</evidence>
<proteinExistence type="inferred from homology"/>
<dbReference type="PROSITE" id="PS00216">
    <property type="entry name" value="SUGAR_TRANSPORT_1"/>
    <property type="match status" value="2"/>
</dbReference>
<comment type="similarity">
    <text evidence="2 7">Belongs to the major facilitator superfamily. Sugar transporter (TC 2.A.1.1) family.</text>
</comment>
<evidence type="ECO:0000259" key="9">
    <source>
        <dbReference type="PROSITE" id="PS50850"/>
    </source>
</evidence>
<evidence type="ECO:0000256" key="7">
    <source>
        <dbReference type="RuleBase" id="RU003346"/>
    </source>
</evidence>
<dbReference type="InterPro" id="IPR005828">
    <property type="entry name" value="MFS_sugar_transport-like"/>
</dbReference>